<dbReference type="Proteomes" id="UP000178841">
    <property type="component" value="Unassembled WGS sequence"/>
</dbReference>
<dbReference type="EMBL" id="MHLH01000015">
    <property type="protein sequence ID" value="OGZ03766.1"/>
    <property type="molecule type" value="Genomic_DNA"/>
</dbReference>
<proteinExistence type="predicted"/>
<evidence type="ECO:0000313" key="3">
    <source>
        <dbReference type="Proteomes" id="UP000178841"/>
    </source>
</evidence>
<organism evidence="2 3">
    <name type="scientific">Candidatus Lloydbacteria bacterium RIFCSPHIGHO2_01_FULL_41_20</name>
    <dbReference type="NCBI Taxonomy" id="1798657"/>
    <lineage>
        <taxon>Bacteria</taxon>
        <taxon>Candidatus Lloydiibacteriota</taxon>
    </lineage>
</organism>
<reference evidence="2 3" key="1">
    <citation type="journal article" date="2016" name="Nat. Commun.">
        <title>Thousands of microbial genomes shed light on interconnected biogeochemical processes in an aquifer system.</title>
        <authorList>
            <person name="Anantharaman K."/>
            <person name="Brown C.T."/>
            <person name="Hug L.A."/>
            <person name="Sharon I."/>
            <person name="Castelle C.J."/>
            <person name="Probst A.J."/>
            <person name="Thomas B.C."/>
            <person name="Singh A."/>
            <person name="Wilkins M.J."/>
            <person name="Karaoz U."/>
            <person name="Brodie E.L."/>
            <person name="Williams K.H."/>
            <person name="Hubbard S.S."/>
            <person name="Banfield J.F."/>
        </authorList>
    </citation>
    <scope>NUCLEOTIDE SEQUENCE [LARGE SCALE GENOMIC DNA]</scope>
</reference>
<feature type="compositionally biased region" description="Basic and acidic residues" evidence="1">
    <location>
        <begin position="87"/>
        <end position="98"/>
    </location>
</feature>
<accession>A0A1G2CQU9</accession>
<evidence type="ECO:0000256" key="1">
    <source>
        <dbReference type="SAM" id="MobiDB-lite"/>
    </source>
</evidence>
<comment type="caution">
    <text evidence="2">The sequence shown here is derived from an EMBL/GenBank/DDBJ whole genome shotgun (WGS) entry which is preliminary data.</text>
</comment>
<gene>
    <name evidence="2" type="ORF">A2648_02320</name>
</gene>
<feature type="region of interest" description="Disordered" evidence="1">
    <location>
        <begin position="84"/>
        <end position="108"/>
    </location>
</feature>
<sequence>MGVRKGFQSSTQISKENSMAQARMKLAPLPLEQEIVARVIALRDGDPKRYPIRQAMKTALNEYNVRNGWDLYFPRIGQLLSLRRTGRKDPSEELDRQGVRHMRAIQAN</sequence>
<dbReference type="AlphaFoldDB" id="A0A1G2CQU9"/>
<name>A0A1G2CQU9_9BACT</name>
<evidence type="ECO:0000313" key="2">
    <source>
        <dbReference type="EMBL" id="OGZ03766.1"/>
    </source>
</evidence>
<protein>
    <submittedName>
        <fullName evidence="2">Uncharacterized protein</fullName>
    </submittedName>
</protein>
<feature type="compositionally biased region" description="Basic residues" evidence="1">
    <location>
        <begin position="99"/>
        <end position="108"/>
    </location>
</feature>